<dbReference type="EMBL" id="KZ110597">
    <property type="protein sequence ID" value="OSX62244.1"/>
    <property type="molecule type" value="Genomic_DNA"/>
</dbReference>
<feature type="compositionally biased region" description="Basic and acidic residues" evidence="1">
    <location>
        <begin position="83"/>
        <end position="93"/>
    </location>
</feature>
<evidence type="ECO:0000313" key="3">
    <source>
        <dbReference type="Proteomes" id="UP000194127"/>
    </source>
</evidence>
<accession>A0A1X6N0W6</accession>
<dbReference type="GeneID" id="36327659"/>
<proteinExistence type="predicted"/>
<sequence length="334" mass="36040">MSHPVIRFPPPPPTHNTLSPEQRAHLLRTNNKIEQVLGSTPHVLDLSYPPKPASLRIDIPARVSEEHPRRLFQNVHRRTKSLPRPDENSECRRSPRPSTSSSRSSSKSHASRISSNSEQAWRTPYNPTQRPPLLKLFPAPLDPIPGSPPHSEADDVPGSPSSPSFAIPSEAAQRLKKMRRLTRKLGDGVPVELVFPSRVGAAADADSDSDEETPLLETPAASQRLPFSSRLPAIPEDGRQSSFARGSAKTPSLSGFSIVEGPDEHDGLDGLCMGLPASQDKGRKRTAKAGKEQTTVCLGVSASAGQSGKGASRRWVQGAVPFDQVIGSWGGRVC</sequence>
<keyword evidence="3" id="KW-1185">Reference proteome</keyword>
<name>A0A1X6N0W6_9APHY</name>
<feature type="compositionally biased region" description="Low complexity" evidence="1">
    <location>
        <begin position="96"/>
        <end position="117"/>
    </location>
</feature>
<feature type="region of interest" description="Disordered" evidence="1">
    <location>
        <begin position="68"/>
        <end position="166"/>
    </location>
</feature>
<gene>
    <name evidence="2" type="ORF">POSPLADRAFT_1074461</name>
</gene>
<evidence type="ECO:0000313" key="2">
    <source>
        <dbReference type="EMBL" id="OSX62244.1"/>
    </source>
</evidence>
<organism evidence="2 3">
    <name type="scientific">Postia placenta MAD-698-R-SB12</name>
    <dbReference type="NCBI Taxonomy" id="670580"/>
    <lineage>
        <taxon>Eukaryota</taxon>
        <taxon>Fungi</taxon>
        <taxon>Dikarya</taxon>
        <taxon>Basidiomycota</taxon>
        <taxon>Agaricomycotina</taxon>
        <taxon>Agaricomycetes</taxon>
        <taxon>Polyporales</taxon>
        <taxon>Adustoporiaceae</taxon>
        <taxon>Rhodonia</taxon>
    </lineage>
</organism>
<dbReference type="AlphaFoldDB" id="A0A1X6N0W6"/>
<dbReference type="Proteomes" id="UP000194127">
    <property type="component" value="Unassembled WGS sequence"/>
</dbReference>
<evidence type="ECO:0000256" key="1">
    <source>
        <dbReference type="SAM" id="MobiDB-lite"/>
    </source>
</evidence>
<protein>
    <submittedName>
        <fullName evidence="2">Uncharacterized protein</fullName>
    </submittedName>
</protein>
<feature type="compositionally biased region" description="Polar residues" evidence="1">
    <location>
        <begin position="240"/>
        <end position="255"/>
    </location>
</feature>
<reference evidence="2 3" key="1">
    <citation type="submission" date="2017-04" db="EMBL/GenBank/DDBJ databases">
        <title>Genome Sequence of the Model Brown-Rot Fungus Postia placenta SB12.</title>
        <authorList>
            <consortium name="DOE Joint Genome Institute"/>
            <person name="Gaskell J."/>
            <person name="Kersten P."/>
            <person name="Larrondo L.F."/>
            <person name="Canessa P."/>
            <person name="Martinez D."/>
            <person name="Hibbett D."/>
            <person name="Schmoll M."/>
            <person name="Kubicek C.P."/>
            <person name="Martinez A.T."/>
            <person name="Yadav J."/>
            <person name="Master E."/>
            <person name="Magnuson J.K."/>
            <person name="James T."/>
            <person name="Yaver D."/>
            <person name="Berka R."/>
            <person name="Labutti K."/>
            <person name="Lipzen A."/>
            <person name="Aerts A."/>
            <person name="Barry K."/>
            <person name="Henrissat B."/>
            <person name="Blanchette R."/>
            <person name="Grigoriev I."/>
            <person name="Cullen D."/>
        </authorList>
    </citation>
    <scope>NUCLEOTIDE SEQUENCE [LARGE SCALE GENOMIC DNA]</scope>
    <source>
        <strain evidence="2 3">MAD-698-R-SB12</strain>
    </source>
</reference>
<dbReference type="OrthoDB" id="3215907at2759"/>
<dbReference type="RefSeq" id="XP_024339038.1">
    <property type="nucleotide sequence ID" value="XM_024482710.1"/>
</dbReference>
<feature type="region of interest" description="Disordered" evidence="1">
    <location>
        <begin position="232"/>
        <end position="255"/>
    </location>
</feature>